<feature type="region of interest" description="Disordered" evidence="11">
    <location>
        <begin position="1"/>
        <end position="39"/>
    </location>
</feature>
<dbReference type="Proteomes" id="UP000698800">
    <property type="component" value="Unassembled WGS sequence"/>
</dbReference>
<feature type="domain" description="TRAM" evidence="12">
    <location>
        <begin position="75"/>
        <end position="137"/>
    </location>
</feature>
<dbReference type="InterPro" id="IPR029063">
    <property type="entry name" value="SAM-dependent_MTases_sf"/>
</dbReference>
<gene>
    <name evidence="13" type="ORF">FGG08_000388</name>
</gene>
<dbReference type="InterPro" id="IPR025795">
    <property type="entry name" value="tRNA_(uracil-5-)_MeTrfase"/>
</dbReference>
<dbReference type="GO" id="GO:0008033">
    <property type="term" value="P:tRNA processing"/>
    <property type="evidence" value="ECO:0007669"/>
    <property type="project" value="UniProtKB-KW"/>
</dbReference>
<dbReference type="InterPro" id="IPR030390">
    <property type="entry name" value="MeTrfase_TrmA_AS"/>
</dbReference>
<dbReference type="FunFam" id="2.40.50.140:FF:000201">
    <property type="entry name" value="TRM2p tRNA methyltransferase"/>
    <property type="match status" value="1"/>
</dbReference>
<dbReference type="SUPFAM" id="SSF53335">
    <property type="entry name" value="S-adenosyl-L-methionine-dependent methyltransferases"/>
    <property type="match status" value="1"/>
</dbReference>
<sequence>MSATIVPKGKPILGFNKEPRGNGRPFKKRKIQEKPTREGSSEEILLIDVRDLLAAQALEDAVIREPEDLKPLDNLPEPFTEIDLTVTELSSTGDGLALAPSSSHVYVVPFAVPGDRITAKVIRHTKNENYSIADFVRVLEPSPLRDDSRIKCQYFSTCAGCQFQMLSYDTQLAYKKRIVEKAFKNFSGLNPELVPPISDTIGSPLQYGYRTKLTPHFDGPPGWKRHKKPFESVPPIGFMKKGMRKTIDIEDCPIGTDAVREGMKKERIRVAENIQSYNKGATLLLRESTKRVPKSQTEGVSPTRTEGGTEEVKGKAHAIRRDYGNYVEEKTCITDSTASSREYVDDFIFENPAGAFFQNNNSILPIFTDYVRRNLRLPSISDTSHSQGEINYLVDAYCGSGLFTITCSDPFTQTAGIDISADSISFAHRNAKLNSLPPTKTTFVAADAPALFADITFPASETAVIIDPPRKGCDEGFLRQLVAYAPRRIVYVSCNVHTQARDVGFLMREGGGYVLESVRGFDFFPQTGHVESVAILIRKGDNQDHLATGLGVAKEDGENQAIVREGIDLCA</sequence>
<comment type="similarity">
    <text evidence="9">Belongs to the class I-like SAM-binding methyltransferase superfamily. RNA M5U methyltransferase family.</text>
</comment>
<evidence type="ECO:0000256" key="11">
    <source>
        <dbReference type="SAM" id="MobiDB-lite"/>
    </source>
</evidence>
<keyword evidence="4" id="KW-0819">tRNA processing</keyword>
<keyword evidence="1 9" id="KW-0489">Methyltransferase</keyword>
<dbReference type="GO" id="GO:0009451">
    <property type="term" value="P:RNA modification"/>
    <property type="evidence" value="ECO:0007669"/>
    <property type="project" value="UniProtKB-ARBA"/>
</dbReference>
<dbReference type="EMBL" id="JAGHQL010000004">
    <property type="protein sequence ID" value="KAH0545557.1"/>
    <property type="molecule type" value="Genomic_DNA"/>
</dbReference>
<feature type="binding site" evidence="9">
    <location>
        <position position="467"/>
    </location>
    <ligand>
        <name>S-adenosyl-L-methionine</name>
        <dbReference type="ChEBI" id="CHEBI:59789"/>
    </ligand>
</feature>
<evidence type="ECO:0000313" key="14">
    <source>
        <dbReference type="Proteomes" id="UP000698800"/>
    </source>
</evidence>
<evidence type="ECO:0000256" key="4">
    <source>
        <dbReference type="ARBA" id="ARBA00022694"/>
    </source>
</evidence>
<dbReference type="InterPro" id="IPR010280">
    <property type="entry name" value="U5_MeTrfase_fam"/>
</dbReference>
<dbReference type="PROSITE" id="PS01230">
    <property type="entry name" value="TRMA_1"/>
    <property type="match status" value="1"/>
</dbReference>
<dbReference type="EC" id="2.1.1.35" evidence="5"/>
<protein>
    <recommendedName>
        <fullName evidence="8">tRNA (uracil(54)-C(5))-methyltransferase</fullName>
        <ecNumber evidence="5">2.1.1.35</ecNumber>
    </recommendedName>
</protein>
<comment type="function">
    <text evidence="7">Catalyzes the formation of 5-methyl-uridine at position 54 (m5U54) in all tRNA. May also have a role in tRNA stabilization or maturation.</text>
</comment>
<evidence type="ECO:0000313" key="13">
    <source>
        <dbReference type="EMBL" id="KAH0545557.1"/>
    </source>
</evidence>
<evidence type="ECO:0000256" key="3">
    <source>
        <dbReference type="ARBA" id="ARBA00022691"/>
    </source>
</evidence>
<reference evidence="13" key="1">
    <citation type="submission" date="2021-03" db="EMBL/GenBank/DDBJ databases">
        <title>Comparative genomics and phylogenomic investigation of the class Geoglossomycetes provide insights into ecological specialization and systematics.</title>
        <authorList>
            <person name="Melie T."/>
            <person name="Pirro S."/>
            <person name="Miller A.N."/>
            <person name="Quandt A."/>
        </authorList>
    </citation>
    <scope>NUCLEOTIDE SEQUENCE</scope>
    <source>
        <strain evidence="13">GBOQ0MN5Z8</strain>
    </source>
</reference>
<feature type="binding site" evidence="9">
    <location>
        <position position="397"/>
    </location>
    <ligand>
        <name>S-adenosyl-L-methionine</name>
        <dbReference type="ChEBI" id="CHEBI:59789"/>
    </ligand>
</feature>
<feature type="active site" evidence="10">
    <location>
        <position position="494"/>
    </location>
</feature>
<proteinExistence type="inferred from homology"/>
<comment type="caution">
    <text evidence="13">The sequence shown here is derived from an EMBL/GenBank/DDBJ whole genome shotgun (WGS) entry which is preliminary data.</text>
</comment>
<dbReference type="PROSITE" id="PS50926">
    <property type="entry name" value="TRAM"/>
    <property type="match status" value="1"/>
</dbReference>
<dbReference type="AlphaFoldDB" id="A0A9P8IGJ0"/>
<dbReference type="InterPro" id="IPR030391">
    <property type="entry name" value="MeTrfase_TrmA_CS"/>
</dbReference>
<dbReference type="PANTHER" id="PTHR11061:SF30">
    <property type="entry name" value="TRNA (URACIL(54)-C(5))-METHYLTRANSFERASE"/>
    <property type="match status" value="1"/>
</dbReference>
<evidence type="ECO:0000259" key="12">
    <source>
        <dbReference type="PROSITE" id="PS50926"/>
    </source>
</evidence>
<dbReference type="Gene3D" id="3.40.50.150">
    <property type="entry name" value="Vaccinia Virus protein VP39"/>
    <property type="match status" value="2"/>
</dbReference>
<keyword evidence="2 9" id="KW-0808">Transferase</keyword>
<dbReference type="InterPro" id="IPR002792">
    <property type="entry name" value="TRAM_dom"/>
</dbReference>
<comment type="catalytic activity">
    <reaction evidence="6">
        <text>uridine(54) in tRNA + S-adenosyl-L-methionine = 5-methyluridine(54) in tRNA + S-adenosyl-L-homocysteine + H(+)</text>
        <dbReference type="Rhea" id="RHEA:42712"/>
        <dbReference type="Rhea" id="RHEA-COMP:10167"/>
        <dbReference type="Rhea" id="RHEA-COMP:10193"/>
        <dbReference type="ChEBI" id="CHEBI:15378"/>
        <dbReference type="ChEBI" id="CHEBI:57856"/>
        <dbReference type="ChEBI" id="CHEBI:59789"/>
        <dbReference type="ChEBI" id="CHEBI:65315"/>
        <dbReference type="ChEBI" id="CHEBI:74447"/>
        <dbReference type="EC" id="2.1.1.35"/>
    </reaction>
</comment>
<accession>A0A9P8IGJ0</accession>
<feature type="compositionally biased region" description="Polar residues" evidence="11">
    <location>
        <begin position="294"/>
        <end position="306"/>
    </location>
</feature>
<dbReference type="GO" id="GO:0032259">
    <property type="term" value="P:methylation"/>
    <property type="evidence" value="ECO:0007669"/>
    <property type="project" value="UniProtKB-KW"/>
</dbReference>
<evidence type="ECO:0000256" key="8">
    <source>
        <dbReference type="ARBA" id="ARBA00070108"/>
    </source>
</evidence>
<evidence type="ECO:0000256" key="7">
    <source>
        <dbReference type="ARBA" id="ARBA00054700"/>
    </source>
</evidence>
<dbReference type="PROSITE" id="PS51687">
    <property type="entry name" value="SAM_MT_RNA_M5U"/>
    <property type="match status" value="1"/>
</dbReference>
<dbReference type="SUPFAM" id="SSF50249">
    <property type="entry name" value="Nucleic acid-binding proteins"/>
    <property type="match status" value="1"/>
</dbReference>
<dbReference type="PROSITE" id="PS51622">
    <property type="entry name" value="SAM_MT_RNA_M5U_2"/>
    <property type="match status" value="1"/>
</dbReference>
<dbReference type="FunFam" id="3.40.50.150:FF:000174">
    <property type="entry name" value="TRM2p tRNA methyltransferase"/>
    <property type="match status" value="1"/>
</dbReference>
<feature type="binding site" evidence="9">
    <location>
        <position position="418"/>
    </location>
    <ligand>
        <name>S-adenosyl-L-methionine</name>
        <dbReference type="ChEBI" id="CHEBI:59789"/>
    </ligand>
</feature>
<evidence type="ECO:0000256" key="10">
    <source>
        <dbReference type="PROSITE-ProRule" id="PRU10015"/>
    </source>
</evidence>
<keyword evidence="3 9" id="KW-0949">S-adenosyl-L-methionine</keyword>
<organism evidence="13 14">
    <name type="scientific">Glutinoglossum americanum</name>
    <dbReference type="NCBI Taxonomy" id="1670608"/>
    <lineage>
        <taxon>Eukaryota</taxon>
        <taxon>Fungi</taxon>
        <taxon>Dikarya</taxon>
        <taxon>Ascomycota</taxon>
        <taxon>Pezizomycotina</taxon>
        <taxon>Geoglossomycetes</taxon>
        <taxon>Geoglossales</taxon>
        <taxon>Geoglossaceae</taxon>
        <taxon>Glutinoglossum</taxon>
    </lineage>
</organism>
<dbReference type="GO" id="GO:0030697">
    <property type="term" value="F:tRNA (uracil(54)-C5)-methyltransferase activity, S-adenosyl methionine-dependent"/>
    <property type="evidence" value="ECO:0007669"/>
    <property type="project" value="UniProtKB-EC"/>
</dbReference>
<evidence type="ECO:0000256" key="6">
    <source>
        <dbReference type="ARBA" id="ARBA00052788"/>
    </source>
</evidence>
<dbReference type="OrthoDB" id="10250660at2759"/>
<evidence type="ECO:0000256" key="5">
    <source>
        <dbReference type="ARBA" id="ARBA00033763"/>
    </source>
</evidence>
<feature type="active site" description="Nucleophile" evidence="9">
    <location>
        <position position="494"/>
    </location>
</feature>
<feature type="region of interest" description="Disordered" evidence="11">
    <location>
        <begin position="289"/>
        <end position="315"/>
    </location>
</feature>
<dbReference type="PANTHER" id="PTHR11061">
    <property type="entry name" value="RNA M5U METHYLTRANSFERASE"/>
    <property type="match status" value="1"/>
</dbReference>
<name>A0A9P8IGJ0_9PEZI</name>
<keyword evidence="14" id="KW-1185">Reference proteome</keyword>
<dbReference type="Gene3D" id="2.40.50.140">
    <property type="entry name" value="Nucleic acid-binding proteins"/>
    <property type="match status" value="1"/>
</dbReference>
<dbReference type="PROSITE" id="PS01231">
    <property type="entry name" value="TRMA_2"/>
    <property type="match status" value="1"/>
</dbReference>
<dbReference type="Pfam" id="PF05958">
    <property type="entry name" value="tRNA_U5-meth_tr"/>
    <property type="match status" value="1"/>
</dbReference>
<evidence type="ECO:0000256" key="1">
    <source>
        <dbReference type="ARBA" id="ARBA00022603"/>
    </source>
</evidence>
<dbReference type="FunFam" id="3.40.50.150:FF:000104">
    <property type="entry name" value="S-adenosyl-L-methionine-dependent methyltransferase"/>
    <property type="match status" value="1"/>
</dbReference>
<evidence type="ECO:0000256" key="2">
    <source>
        <dbReference type="ARBA" id="ARBA00022679"/>
    </source>
</evidence>
<evidence type="ECO:0000256" key="9">
    <source>
        <dbReference type="PROSITE-ProRule" id="PRU01024"/>
    </source>
</evidence>
<feature type="binding site" evidence="9">
    <location>
        <position position="358"/>
    </location>
    <ligand>
        <name>S-adenosyl-L-methionine</name>
        <dbReference type="ChEBI" id="CHEBI:59789"/>
    </ligand>
</feature>
<dbReference type="InterPro" id="IPR012340">
    <property type="entry name" value="NA-bd_OB-fold"/>
</dbReference>